<evidence type="ECO:0000259" key="1">
    <source>
        <dbReference type="Pfam" id="PF13511"/>
    </source>
</evidence>
<organism evidence="2 3">
    <name type="scientific">Psychromonas ingrahamii (strain DSM 17664 / CCUG 51855 / 37)</name>
    <dbReference type="NCBI Taxonomy" id="357804"/>
    <lineage>
        <taxon>Bacteria</taxon>
        <taxon>Pseudomonadati</taxon>
        <taxon>Pseudomonadota</taxon>
        <taxon>Gammaproteobacteria</taxon>
        <taxon>Alteromonadales</taxon>
        <taxon>Psychromonadaceae</taxon>
        <taxon>Psychromonas</taxon>
    </lineage>
</organism>
<dbReference type="eggNOG" id="ENOG5032YZ5">
    <property type="taxonomic scope" value="Bacteria"/>
</dbReference>
<dbReference type="HOGENOM" id="CLU_110739_1_1_6"/>
<dbReference type="AlphaFoldDB" id="A1T0A4"/>
<dbReference type="Proteomes" id="UP000000639">
    <property type="component" value="Chromosome"/>
</dbReference>
<dbReference type="OrthoDB" id="7062774at2"/>
<dbReference type="EMBL" id="CP000510">
    <property type="protein sequence ID" value="ABM05169.1"/>
    <property type="molecule type" value="Genomic_DNA"/>
</dbReference>
<keyword evidence="3" id="KW-1185">Reference proteome</keyword>
<accession>A1T0A4</accession>
<dbReference type="InterPro" id="IPR025392">
    <property type="entry name" value="DUF4124"/>
</dbReference>
<evidence type="ECO:0000313" key="2">
    <source>
        <dbReference type="EMBL" id="ABM05169.1"/>
    </source>
</evidence>
<reference evidence="2 3" key="1">
    <citation type="submission" date="2007-01" db="EMBL/GenBank/DDBJ databases">
        <title>Complete sequence of Psychromonas ingrahamii 37.</title>
        <authorList>
            <consortium name="US DOE Joint Genome Institute"/>
            <person name="Copeland A."/>
            <person name="Lucas S."/>
            <person name="Lapidus A."/>
            <person name="Barry K."/>
            <person name="Detter J.C."/>
            <person name="Glavina del Rio T."/>
            <person name="Hammon N."/>
            <person name="Israni S."/>
            <person name="Dalin E."/>
            <person name="Tice H."/>
            <person name="Pitluck S."/>
            <person name="Thompson L.S."/>
            <person name="Brettin T."/>
            <person name="Bruce D."/>
            <person name="Han C."/>
            <person name="Tapia R."/>
            <person name="Schmutz J."/>
            <person name="Larimer F."/>
            <person name="Land M."/>
            <person name="Hauser L."/>
            <person name="Kyrpides N."/>
            <person name="Ivanova N."/>
            <person name="Staley J."/>
            <person name="Richardson P."/>
        </authorList>
    </citation>
    <scope>NUCLEOTIDE SEQUENCE [LARGE SCALE GENOMIC DNA]</scope>
    <source>
        <strain evidence="2 3">37</strain>
    </source>
</reference>
<dbReference type="Pfam" id="PF13511">
    <property type="entry name" value="DUF4124"/>
    <property type="match status" value="1"/>
</dbReference>
<dbReference type="InterPro" id="IPR013783">
    <property type="entry name" value="Ig-like_fold"/>
</dbReference>
<gene>
    <name evidence="2" type="ordered locus">Ping_3486</name>
</gene>
<sequence length="181" mass="19873">MNFSLVSSVSVICLCVVFSSLTVAKTKIYYWLDENGQRHYSDTAELGTTEINVVNQNVITSDNIRSATTPEKTAAVKEEPKIIYQANIISPENDSPLRSNDGSINIQVKITPESKATQKLQLFLDGKALGNPQMSSTIRVENIDRGTHQIQVQLSDESGKVLARTQVVTVHLQRVSSISAP</sequence>
<protein>
    <recommendedName>
        <fullName evidence="1">DUF4124 domain-containing protein</fullName>
    </recommendedName>
</protein>
<feature type="domain" description="DUF4124" evidence="1">
    <location>
        <begin position="14"/>
        <end position="75"/>
    </location>
</feature>
<dbReference type="Gene3D" id="2.60.40.10">
    <property type="entry name" value="Immunoglobulins"/>
    <property type="match status" value="1"/>
</dbReference>
<name>A1T0A4_PSYIN</name>
<dbReference type="RefSeq" id="WP_011771721.1">
    <property type="nucleotide sequence ID" value="NC_008709.1"/>
</dbReference>
<dbReference type="KEGG" id="pin:Ping_3486"/>
<evidence type="ECO:0000313" key="3">
    <source>
        <dbReference type="Proteomes" id="UP000000639"/>
    </source>
</evidence>
<dbReference type="STRING" id="357804.Ping_3486"/>
<proteinExistence type="predicted"/>